<sequence length="38" mass="4329">MRYTLQIELKKLNYYAPGFIVSDCDGWSTESSYGCDCA</sequence>
<protein>
    <submittedName>
        <fullName evidence="1">Uncharacterized protein</fullName>
    </submittedName>
</protein>
<accession>S5MWI6</accession>
<proteinExistence type="predicted"/>
<dbReference type="PATRIC" id="fig|1197719.3.peg.1768"/>
<reference evidence="1 2" key="1">
    <citation type="submission" date="2013-07" db="EMBL/GenBank/DDBJ databases">
        <title>Genome sequence of Salmonella bongori N268-08 - a rare clinical isolate.</title>
        <authorList>
            <person name="Marti R."/>
            <person name="Hagens S."/>
            <person name="Loessner M.J."/>
            <person name="Klumpp J."/>
        </authorList>
    </citation>
    <scope>NUCLEOTIDE SEQUENCE [LARGE SCALE GENOMIC DNA]</scope>
    <source>
        <strain evidence="1 2">N268-08</strain>
    </source>
</reference>
<name>S5MWI6_SALBN</name>
<dbReference type="Proteomes" id="UP000015042">
    <property type="component" value="Chromosome"/>
</dbReference>
<dbReference type="HOGENOM" id="CLU_3332641_0_0_6"/>
<dbReference type="EMBL" id="CP006608">
    <property type="protein sequence ID" value="AGR58959.1"/>
    <property type="molecule type" value="Genomic_DNA"/>
</dbReference>
<organism evidence="1 2">
    <name type="scientific">Salmonella bongori N268-08</name>
    <dbReference type="NCBI Taxonomy" id="1197719"/>
    <lineage>
        <taxon>Bacteria</taxon>
        <taxon>Pseudomonadati</taxon>
        <taxon>Pseudomonadota</taxon>
        <taxon>Gammaproteobacteria</taxon>
        <taxon>Enterobacterales</taxon>
        <taxon>Enterobacteriaceae</taxon>
        <taxon>Salmonella</taxon>
    </lineage>
</organism>
<dbReference type="AlphaFoldDB" id="S5MWI6"/>
<gene>
    <name evidence="1" type="ORF">A464_1774</name>
</gene>
<dbReference type="KEGG" id="sbz:A464_1774"/>
<evidence type="ECO:0000313" key="1">
    <source>
        <dbReference type="EMBL" id="AGR58959.1"/>
    </source>
</evidence>
<evidence type="ECO:0000313" key="2">
    <source>
        <dbReference type="Proteomes" id="UP000015042"/>
    </source>
</evidence>